<proteinExistence type="predicted"/>
<accession>A0A367IJH8</accession>
<dbReference type="Gene3D" id="2.30.29.30">
    <property type="entry name" value="Pleckstrin-homology domain (PH domain)/Phosphotyrosine-binding domain (PTB)"/>
    <property type="match status" value="1"/>
</dbReference>
<dbReference type="GO" id="GO:0005085">
    <property type="term" value="F:guanyl-nucleotide exchange factor activity"/>
    <property type="evidence" value="ECO:0007669"/>
    <property type="project" value="InterPro"/>
</dbReference>
<dbReference type="AlphaFoldDB" id="A0A367IJH8"/>
<dbReference type="InterPro" id="IPR000219">
    <property type="entry name" value="DH_dom"/>
</dbReference>
<evidence type="ECO:0000256" key="1">
    <source>
        <dbReference type="SAM" id="MobiDB-lite"/>
    </source>
</evidence>
<dbReference type="Gene3D" id="1.20.900.10">
    <property type="entry name" value="Dbl homology (DH) domain"/>
    <property type="match status" value="1"/>
</dbReference>
<dbReference type="SUPFAM" id="SSF50729">
    <property type="entry name" value="PH domain-like"/>
    <property type="match status" value="1"/>
</dbReference>
<protein>
    <recommendedName>
        <fullName evidence="6">DH domain-containing protein</fullName>
    </recommendedName>
</protein>
<dbReference type="PROSITE" id="PS50003">
    <property type="entry name" value="PH_DOMAIN"/>
    <property type="match status" value="1"/>
</dbReference>
<dbReference type="InterPro" id="IPR055251">
    <property type="entry name" value="SOS1_NGEF_PH"/>
</dbReference>
<gene>
    <name evidence="4" type="ORF">CU098_004000</name>
</gene>
<keyword evidence="5" id="KW-1185">Reference proteome</keyword>
<organism evidence="4 5">
    <name type="scientific">Rhizopus stolonifer</name>
    <name type="common">Rhizopus nigricans</name>
    <dbReference type="NCBI Taxonomy" id="4846"/>
    <lineage>
        <taxon>Eukaryota</taxon>
        <taxon>Fungi</taxon>
        <taxon>Fungi incertae sedis</taxon>
        <taxon>Mucoromycota</taxon>
        <taxon>Mucoromycotina</taxon>
        <taxon>Mucoromycetes</taxon>
        <taxon>Mucorales</taxon>
        <taxon>Mucorineae</taxon>
        <taxon>Rhizopodaceae</taxon>
        <taxon>Rhizopus</taxon>
    </lineage>
</organism>
<dbReference type="PANTHER" id="PTHR12673:SF159">
    <property type="entry name" value="LD03170P"/>
    <property type="match status" value="1"/>
</dbReference>
<dbReference type="PANTHER" id="PTHR12673">
    <property type="entry name" value="FACIOGENITAL DYSPLASIA PROTEIN"/>
    <property type="match status" value="1"/>
</dbReference>
<evidence type="ECO:0000313" key="4">
    <source>
        <dbReference type="EMBL" id="RCH77819.1"/>
    </source>
</evidence>
<dbReference type="SMART" id="SM00233">
    <property type="entry name" value="PH"/>
    <property type="match status" value="1"/>
</dbReference>
<name>A0A367IJH8_RHIST</name>
<feature type="domain" description="PH" evidence="2">
    <location>
        <begin position="129"/>
        <end position="246"/>
    </location>
</feature>
<feature type="non-terminal residue" evidence="4">
    <location>
        <position position="291"/>
    </location>
</feature>
<feature type="region of interest" description="Disordered" evidence="1">
    <location>
        <begin position="251"/>
        <end position="291"/>
    </location>
</feature>
<feature type="non-terminal residue" evidence="4">
    <location>
        <position position="1"/>
    </location>
</feature>
<evidence type="ECO:0000313" key="5">
    <source>
        <dbReference type="Proteomes" id="UP000253551"/>
    </source>
</evidence>
<sequence length="291" mass="32918">FPNLECYRVYLNNYDVALTTYERLTRYPPFKKFIDSAHKDKALKGFTLLSLIQLPIGCIDRYVDIITRLSDETSKTFPDYHGLLKCKQWIQQFHNSIKEKLLDADNVDQVLMIHQALIGAPFSVRAERRLVMQGQLSRVVLNTRSLGEERHYVLFSDLLVFAKPKVEGKVTRLHYKGHLTLERARVRALSKEEAGGIAHCIELISSFSGVDNLNTTFIAAPTVHILYIGSDSERDEWVSRLESVIENLDRKASAKRAQATRRMIQSRAPKGSGGTTSTTSTISSNEDGSSR</sequence>
<dbReference type="Proteomes" id="UP000253551">
    <property type="component" value="Unassembled WGS sequence"/>
</dbReference>
<dbReference type="InterPro" id="IPR011993">
    <property type="entry name" value="PH-like_dom_sf"/>
</dbReference>
<dbReference type="PROSITE" id="PS50010">
    <property type="entry name" value="DH_2"/>
    <property type="match status" value="1"/>
</dbReference>
<dbReference type="InterPro" id="IPR051092">
    <property type="entry name" value="FYVE_RhoGEF_PH"/>
</dbReference>
<feature type="domain" description="DH" evidence="3">
    <location>
        <begin position="1"/>
        <end position="100"/>
    </location>
</feature>
<dbReference type="STRING" id="4846.A0A367IJH8"/>
<dbReference type="GO" id="GO:0005737">
    <property type="term" value="C:cytoplasm"/>
    <property type="evidence" value="ECO:0007669"/>
    <property type="project" value="TreeGrafter"/>
</dbReference>
<dbReference type="SUPFAM" id="SSF48065">
    <property type="entry name" value="DBL homology domain (DH-domain)"/>
    <property type="match status" value="1"/>
</dbReference>
<dbReference type="InterPro" id="IPR035899">
    <property type="entry name" value="DBL_dom_sf"/>
</dbReference>
<reference evidence="4 5" key="1">
    <citation type="journal article" date="2018" name="G3 (Bethesda)">
        <title>Phylogenetic and Phylogenomic Definition of Rhizopus Species.</title>
        <authorList>
            <person name="Gryganskyi A.P."/>
            <person name="Golan J."/>
            <person name="Dolatabadi S."/>
            <person name="Mondo S."/>
            <person name="Robb S."/>
            <person name="Idnurm A."/>
            <person name="Muszewska A."/>
            <person name="Steczkiewicz K."/>
            <person name="Masonjones S."/>
            <person name="Liao H.L."/>
            <person name="Gajdeczka M.T."/>
            <person name="Anike F."/>
            <person name="Vuek A."/>
            <person name="Anishchenko I.M."/>
            <person name="Voigt K."/>
            <person name="de Hoog G.S."/>
            <person name="Smith M.E."/>
            <person name="Heitman J."/>
            <person name="Vilgalys R."/>
            <person name="Stajich J.E."/>
        </authorList>
    </citation>
    <scope>NUCLEOTIDE SEQUENCE [LARGE SCALE GENOMIC DNA]</scope>
    <source>
        <strain evidence="4 5">LSU 92-RS-03</strain>
    </source>
</reference>
<evidence type="ECO:0000259" key="3">
    <source>
        <dbReference type="PROSITE" id="PS50010"/>
    </source>
</evidence>
<dbReference type="Pfam" id="PF00621">
    <property type="entry name" value="RhoGEF"/>
    <property type="match status" value="1"/>
</dbReference>
<feature type="compositionally biased region" description="Low complexity" evidence="1">
    <location>
        <begin position="275"/>
        <end position="284"/>
    </location>
</feature>
<dbReference type="Pfam" id="PF22697">
    <property type="entry name" value="SOS1_NGEF_PH"/>
    <property type="match status" value="1"/>
</dbReference>
<dbReference type="OrthoDB" id="660555at2759"/>
<dbReference type="EMBL" id="PJQM01007709">
    <property type="protein sequence ID" value="RCH77819.1"/>
    <property type="molecule type" value="Genomic_DNA"/>
</dbReference>
<comment type="caution">
    <text evidence="4">The sequence shown here is derived from an EMBL/GenBank/DDBJ whole genome shotgun (WGS) entry which is preliminary data.</text>
</comment>
<evidence type="ECO:0000259" key="2">
    <source>
        <dbReference type="PROSITE" id="PS50003"/>
    </source>
</evidence>
<evidence type="ECO:0008006" key="6">
    <source>
        <dbReference type="Google" id="ProtNLM"/>
    </source>
</evidence>
<dbReference type="InterPro" id="IPR001849">
    <property type="entry name" value="PH_domain"/>
</dbReference>